<dbReference type="InterPro" id="IPR029071">
    <property type="entry name" value="Ubiquitin-like_domsf"/>
</dbReference>
<dbReference type="Proteomes" id="UP001530400">
    <property type="component" value="Unassembled WGS sequence"/>
</dbReference>
<dbReference type="Gene3D" id="3.30.1370.110">
    <property type="match status" value="1"/>
</dbReference>
<dbReference type="EMBL" id="JALLPJ020001354">
    <property type="protein sequence ID" value="KAL3768071.1"/>
    <property type="molecule type" value="Genomic_DNA"/>
</dbReference>
<dbReference type="PROSITE" id="PS50053">
    <property type="entry name" value="UBIQUITIN_2"/>
    <property type="match status" value="1"/>
</dbReference>
<proteinExistence type="predicted"/>
<comment type="caution">
    <text evidence="2">The sequence shown here is derived from an EMBL/GenBank/DDBJ whole genome shotgun (WGS) entry which is preliminary data.</text>
</comment>
<dbReference type="InterPro" id="IPR036063">
    <property type="entry name" value="Smr_dom_sf"/>
</dbReference>
<evidence type="ECO:0000313" key="3">
    <source>
        <dbReference type="Proteomes" id="UP001530400"/>
    </source>
</evidence>
<name>A0ABD3MZ20_9STRA</name>
<dbReference type="Pfam" id="PF00240">
    <property type="entry name" value="ubiquitin"/>
    <property type="match status" value="1"/>
</dbReference>
<feature type="domain" description="Ubiquitin-like" evidence="1">
    <location>
        <begin position="230"/>
        <end position="310"/>
    </location>
</feature>
<dbReference type="AlphaFoldDB" id="A0ABD3MZ20"/>
<reference evidence="2 3" key="1">
    <citation type="submission" date="2024-10" db="EMBL/GenBank/DDBJ databases">
        <title>Updated reference genomes for cyclostephanoid diatoms.</title>
        <authorList>
            <person name="Roberts W.R."/>
            <person name="Alverson A.J."/>
        </authorList>
    </citation>
    <scope>NUCLEOTIDE SEQUENCE [LARGE SCALE GENOMIC DNA]</scope>
    <source>
        <strain evidence="2 3">AJA010-31</strain>
    </source>
</reference>
<dbReference type="SUPFAM" id="SSF160443">
    <property type="entry name" value="SMR domain-like"/>
    <property type="match status" value="1"/>
</dbReference>
<gene>
    <name evidence="2" type="ORF">ACHAWO_011275</name>
</gene>
<accession>A0ABD3MZ20</accession>
<dbReference type="InterPro" id="IPR000626">
    <property type="entry name" value="Ubiquitin-like_dom"/>
</dbReference>
<dbReference type="CDD" id="cd01763">
    <property type="entry name" value="Ubl_SUMO_like"/>
    <property type="match status" value="1"/>
</dbReference>
<evidence type="ECO:0000259" key="1">
    <source>
        <dbReference type="PROSITE" id="PS50053"/>
    </source>
</evidence>
<organism evidence="2 3">
    <name type="scientific">Cyclotella atomus</name>
    <dbReference type="NCBI Taxonomy" id="382360"/>
    <lineage>
        <taxon>Eukaryota</taxon>
        <taxon>Sar</taxon>
        <taxon>Stramenopiles</taxon>
        <taxon>Ochrophyta</taxon>
        <taxon>Bacillariophyta</taxon>
        <taxon>Coscinodiscophyceae</taxon>
        <taxon>Thalassiosirophycidae</taxon>
        <taxon>Stephanodiscales</taxon>
        <taxon>Stephanodiscaceae</taxon>
        <taxon>Cyclotella</taxon>
    </lineage>
</organism>
<protein>
    <recommendedName>
        <fullName evidence="1">Ubiquitin-like domain-containing protein</fullName>
    </recommendedName>
</protein>
<evidence type="ECO:0000313" key="2">
    <source>
        <dbReference type="EMBL" id="KAL3768071.1"/>
    </source>
</evidence>
<keyword evidence="3" id="KW-1185">Reference proteome</keyword>
<dbReference type="SUPFAM" id="SSF54236">
    <property type="entry name" value="Ubiquitin-like"/>
    <property type="match status" value="1"/>
</dbReference>
<dbReference type="Gene3D" id="3.10.20.90">
    <property type="entry name" value="Phosphatidylinositol 3-kinase Catalytic Subunit, Chain A, domain 1"/>
    <property type="match status" value="1"/>
</dbReference>
<sequence length="525" mass="58383">MTRKIHQSPIPTHPSVSSVINSHRISPAFLGHTCPQDVQNSINFHRDTLSEEVCQFLSSRVHNMPSLCEFWSRPQYAPLTSGRAADTICGASWMLALNYLFLGQLHMAGAFTLNGAFIQQTSYRPIAEVVTLSKRGSQKTTPLQELPYYVLGRRSTKSPEDMQSYLLSVLPMDFMRRMAFASHAKHTGSGSSTWVRDYVSCIGNDWDVSKPNSSIVKSHAVGAGDVDTCVEITLINDESGEKVQISIANSQPMKELFTKYSEEQDTPLRLLRFSFKGKVLFLSSASKKTPTQLGMNNGDVIHVSSATTNAVDTRNNESKCESKKKNKKAKKILTGSGKRTEHKAAYIKRKDPKEQHSQVLSKLFDEAGPTFRAIRQRLNRLSLERTLPKRKVSEQQPFIATKQIPVNNPNTEGLAGKAGKTSYVIHVGEVNNLYKSSKKSRAQVLQPQMIDLHGYTQHEALQKLDESLPIWEKYAMEGSYPFVAPVVIICGGGNQILSETVSYWIKENNVSNAPGRTKNAYASAA</sequence>